<dbReference type="PANTHER" id="PTHR12526">
    <property type="entry name" value="GLYCOSYLTRANSFERASE"/>
    <property type="match status" value="1"/>
</dbReference>
<evidence type="ECO:0000259" key="1">
    <source>
        <dbReference type="Pfam" id="PF00534"/>
    </source>
</evidence>
<protein>
    <submittedName>
        <fullName evidence="3">Glycosyltransferase family 1 protein</fullName>
    </submittedName>
</protein>
<evidence type="ECO:0000313" key="3">
    <source>
        <dbReference type="EMBL" id="TGD57160.1"/>
    </source>
</evidence>
<dbReference type="OrthoDB" id="7560678at2"/>
<reference evidence="3 4" key="1">
    <citation type="submission" date="2019-04" db="EMBL/GenBank/DDBJ databases">
        <title>Flavobacterium sp. strain DS2-A Genome sequencing and assembly.</title>
        <authorList>
            <person name="Kim I."/>
        </authorList>
    </citation>
    <scope>NUCLEOTIDE SEQUENCE [LARGE SCALE GENOMIC DNA]</scope>
    <source>
        <strain evidence="3 4">DS2-A</strain>
    </source>
</reference>
<dbReference type="GO" id="GO:0016757">
    <property type="term" value="F:glycosyltransferase activity"/>
    <property type="evidence" value="ECO:0007669"/>
    <property type="project" value="InterPro"/>
</dbReference>
<evidence type="ECO:0000313" key="4">
    <source>
        <dbReference type="Proteomes" id="UP000297407"/>
    </source>
</evidence>
<organism evidence="3 4">
    <name type="scientific">Flavobacterium humi</name>
    <dbReference type="NCBI Taxonomy" id="2562683"/>
    <lineage>
        <taxon>Bacteria</taxon>
        <taxon>Pseudomonadati</taxon>
        <taxon>Bacteroidota</taxon>
        <taxon>Flavobacteriia</taxon>
        <taxon>Flavobacteriales</taxon>
        <taxon>Flavobacteriaceae</taxon>
        <taxon>Flavobacterium</taxon>
    </lineage>
</organism>
<dbReference type="Gene3D" id="3.40.50.2000">
    <property type="entry name" value="Glycogen Phosphorylase B"/>
    <property type="match status" value="2"/>
</dbReference>
<dbReference type="Pfam" id="PF00534">
    <property type="entry name" value="Glycos_transf_1"/>
    <property type="match status" value="1"/>
</dbReference>
<gene>
    <name evidence="3" type="ORF">E4635_13415</name>
</gene>
<dbReference type="Proteomes" id="UP000297407">
    <property type="component" value="Unassembled WGS sequence"/>
</dbReference>
<keyword evidence="3" id="KW-0808">Transferase</keyword>
<dbReference type="Pfam" id="PF13439">
    <property type="entry name" value="Glyco_transf_4"/>
    <property type="match status" value="1"/>
</dbReference>
<evidence type="ECO:0000259" key="2">
    <source>
        <dbReference type="Pfam" id="PF13439"/>
    </source>
</evidence>
<comment type="caution">
    <text evidence="3">The sequence shown here is derived from an EMBL/GenBank/DDBJ whole genome shotgun (WGS) entry which is preliminary data.</text>
</comment>
<keyword evidence="4" id="KW-1185">Reference proteome</keyword>
<feature type="domain" description="Glycosyltransferase subfamily 4-like N-terminal" evidence="2">
    <location>
        <begin position="21"/>
        <end position="140"/>
    </location>
</feature>
<dbReference type="AlphaFoldDB" id="A0A4Z0L634"/>
<dbReference type="EMBL" id="SRLH01000007">
    <property type="protein sequence ID" value="TGD57160.1"/>
    <property type="molecule type" value="Genomic_DNA"/>
</dbReference>
<name>A0A4Z0L634_9FLAO</name>
<sequence length="364" mass="41839">MKRNAKKIKVLYTIPNFDTAGSGKVLYDLAKGLDKEGFEVEIACNSTKGAFFAEVEKLGLPIHIIEITKPFRPYYNLVFRIRPFKDFIRKNKFDIVHSWHWSSDWTEALAARLGGAKFIYTKKAMTWGNIHWKIKSYLSNFIITINEEMRGYFPNKKEQKLIPLGLDTQYYDPGLFPKKEKTAVFKIITVANLVPVKGIEVLIKAIHQLNNPSVCLEVLGDDRDGYADELKKMVRDYQLENQIAFLGKHTDVRPFLAQADLYVIPTLNSGRKEGMPMALVEAMTMGIPVLGSDISGINFVLKDFPELLFEASNTEELCQKIKDSYAMPEKEREEIREQLRNYCITHFSFDTFIKAHQELYNTIA</sequence>
<proteinExistence type="predicted"/>
<accession>A0A4Z0L634</accession>
<feature type="domain" description="Glycosyl transferase family 1" evidence="1">
    <location>
        <begin position="182"/>
        <end position="339"/>
    </location>
</feature>
<dbReference type="PANTHER" id="PTHR12526:SF630">
    <property type="entry name" value="GLYCOSYLTRANSFERASE"/>
    <property type="match status" value="1"/>
</dbReference>
<dbReference type="InterPro" id="IPR001296">
    <property type="entry name" value="Glyco_trans_1"/>
</dbReference>
<dbReference type="InterPro" id="IPR028098">
    <property type="entry name" value="Glyco_trans_4-like_N"/>
</dbReference>
<dbReference type="RefSeq" id="WP_135527206.1">
    <property type="nucleotide sequence ID" value="NZ_SRLH01000007.1"/>
</dbReference>
<dbReference type="SUPFAM" id="SSF53756">
    <property type="entry name" value="UDP-Glycosyltransferase/glycogen phosphorylase"/>
    <property type="match status" value="1"/>
</dbReference>